<comment type="caution">
    <text evidence="2">The sequence shown here is derived from an EMBL/GenBank/DDBJ whole genome shotgun (WGS) entry which is preliminary data.</text>
</comment>
<keyword evidence="1" id="KW-0812">Transmembrane</keyword>
<name>A0A9P9ZD98_9POAL</name>
<keyword evidence="1" id="KW-0472">Membrane</keyword>
<organism evidence="2 3">
    <name type="scientific">Rhynchospora breviuscula</name>
    <dbReference type="NCBI Taxonomy" id="2022672"/>
    <lineage>
        <taxon>Eukaryota</taxon>
        <taxon>Viridiplantae</taxon>
        <taxon>Streptophyta</taxon>
        <taxon>Embryophyta</taxon>
        <taxon>Tracheophyta</taxon>
        <taxon>Spermatophyta</taxon>
        <taxon>Magnoliopsida</taxon>
        <taxon>Liliopsida</taxon>
        <taxon>Poales</taxon>
        <taxon>Cyperaceae</taxon>
        <taxon>Cyperoideae</taxon>
        <taxon>Rhynchosporeae</taxon>
        <taxon>Rhynchospora</taxon>
    </lineage>
</organism>
<gene>
    <name evidence="2" type="ORF">LUZ63_016857</name>
</gene>
<sequence>MDGDGDNWLSGIGFTMLTFNSGMKIHRSNGDALSVAFVVSAYFAVLLLFWCLTLYMRAAPINEAQRWKLKIAVWSLSTFLIAMCSYEEAGLMSWPVSLVVWAVAVAASFGIFYEFFVHRNRY</sequence>
<reference evidence="2" key="1">
    <citation type="journal article" date="2022" name="Cell">
        <title>Repeat-based holocentromeres influence genome architecture and karyotype evolution.</title>
        <authorList>
            <person name="Hofstatter P.G."/>
            <person name="Thangavel G."/>
            <person name="Lux T."/>
            <person name="Neumann P."/>
            <person name="Vondrak T."/>
            <person name="Novak P."/>
            <person name="Zhang M."/>
            <person name="Costa L."/>
            <person name="Castellani M."/>
            <person name="Scott A."/>
            <person name="Toegelov H."/>
            <person name="Fuchs J."/>
            <person name="Mata-Sucre Y."/>
            <person name="Dias Y."/>
            <person name="Vanzela A.L.L."/>
            <person name="Huettel B."/>
            <person name="Almeida C.C.S."/>
            <person name="Simkova H."/>
            <person name="Souza G."/>
            <person name="Pedrosa-Harand A."/>
            <person name="Macas J."/>
            <person name="Mayer K.F.X."/>
            <person name="Houben A."/>
            <person name="Marques A."/>
        </authorList>
    </citation>
    <scope>NUCLEOTIDE SEQUENCE</scope>
    <source>
        <strain evidence="2">RhyBre1mFocal</strain>
    </source>
</reference>
<dbReference type="InterPro" id="IPR045501">
    <property type="entry name" value="DUF6490"/>
</dbReference>
<dbReference type="Pfam" id="PF20100">
    <property type="entry name" value="DUF6490"/>
    <property type="match status" value="1"/>
</dbReference>
<dbReference type="EMBL" id="JAMQYH010000005">
    <property type="protein sequence ID" value="KAJ1685467.1"/>
    <property type="molecule type" value="Genomic_DNA"/>
</dbReference>
<dbReference type="PANTHER" id="PTHR46610:SF3">
    <property type="entry name" value="OS01G0238200 PROTEIN"/>
    <property type="match status" value="1"/>
</dbReference>
<accession>A0A9P9ZD98</accession>
<protein>
    <submittedName>
        <fullName evidence="2">Uncharacterized protein</fullName>
    </submittedName>
</protein>
<feature type="transmembrane region" description="Helical" evidence="1">
    <location>
        <begin position="98"/>
        <end position="117"/>
    </location>
</feature>
<feature type="transmembrane region" description="Helical" evidence="1">
    <location>
        <begin position="32"/>
        <end position="55"/>
    </location>
</feature>
<keyword evidence="3" id="KW-1185">Reference proteome</keyword>
<dbReference type="PANTHER" id="PTHR46610">
    <property type="entry name" value="OS05G0181300 PROTEIN"/>
    <property type="match status" value="1"/>
</dbReference>
<feature type="transmembrane region" description="Helical" evidence="1">
    <location>
        <begin position="67"/>
        <end position="86"/>
    </location>
</feature>
<dbReference type="Proteomes" id="UP001151287">
    <property type="component" value="Unassembled WGS sequence"/>
</dbReference>
<evidence type="ECO:0000256" key="1">
    <source>
        <dbReference type="SAM" id="Phobius"/>
    </source>
</evidence>
<keyword evidence="1" id="KW-1133">Transmembrane helix</keyword>
<evidence type="ECO:0000313" key="3">
    <source>
        <dbReference type="Proteomes" id="UP001151287"/>
    </source>
</evidence>
<dbReference type="OrthoDB" id="737602at2759"/>
<evidence type="ECO:0000313" key="2">
    <source>
        <dbReference type="EMBL" id="KAJ1685467.1"/>
    </source>
</evidence>
<dbReference type="AlphaFoldDB" id="A0A9P9ZD98"/>
<proteinExistence type="predicted"/>